<feature type="domain" description="AB hydrolase-1" evidence="2">
    <location>
        <begin position="67"/>
        <end position="300"/>
    </location>
</feature>
<reference evidence="3" key="1">
    <citation type="submission" date="2021-03" db="EMBL/GenBank/DDBJ databases">
        <authorList>
            <person name="Li Z."/>
            <person name="Yang C."/>
        </authorList>
    </citation>
    <scope>NUCLEOTIDE SEQUENCE</scope>
    <source>
        <strain evidence="3">Dzin_1.0</strain>
        <tissue evidence="3">Leaf</tissue>
    </source>
</reference>
<evidence type="ECO:0000256" key="1">
    <source>
        <dbReference type="SAM" id="SignalP"/>
    </source>
</evidence>
<dbReference type="Gene3D" id="3.40.50.1820">
    <property type="entry name" value="alpha/beta hydrolase"/>
    <property type="match status" value="1"/>
</dbReference>
<dbReference type="SUPFAM" id="SSF53474">
    <property type="entry name" value="alpha/beta-Hydrolases"/>
    <property type="match status" value="1"/>
</dbReference>
<dbReference type="OrthoDB" id="294702at2759"/>
<evidence type="ECO:0000259" key="2">
    <source>
        <dbReference type="Pfam" id="PF12697"/>
    </source>
</evidence>
<dbReference type="InterPro" id="IPR000073">
    <property type="entry name" value="AB_hydrolase_1"/>
</dbReference>
<organism evidence="3 4">
    <name type="scientific">Dioscorea zingiberensis</name>
    <dbReference type="NCBI Taxonomy" id="325984"/>
    <lineage>
        <taxon>Eukaryota</taxon>
        <taxon>Viridiplantae</taxon>
        <taxon>Streptophyta</taxon>
        <taxon>Embryophyta</taxon>
        <taxon>Tracheophyta</taxon>
        <taxon>Spermatophyta</taxon>
        <taxon>Magnoliopsida</taxon>
        <taxon>Liliopsida</taxon>
        <taxon>Dioscoreales</taxon>
        <taxon>Dioscoreaceae</taxon>
        <taxon>Dioscorea</taxon>
    </lineage>
</organism>
<dbReference type="EMBL" id="JAGGNH010000006">
    <property type="protein sequence ID" value="KAJ0969742.1"/>
    <property type="molecule type" value="Genomic_DNA"/>
</dbReference>
<keyword evidence="1" id="KW-0732">Signal</keyword>
<feature type="chain" id="PRO_5039732939" description="AB hydrolase-1 domain-containing protein" evidence="1">
    <location>
        <begin position="23"/>
        <end position="350"/>
    </location>
</feature>
<dbReference type="InterPro" id="IPR029058">
    <property type="entry name" value="AB_hydrolase_fold"/>
</dbReference>
<dbReference type="PANTHER" id="PTHR45763">
    <property type="entry name" value="HYDROLASE, ALPHA/BETA FOLD FAMILY PROTEIN, EXPRESSED-RELATED"/>
    <property type="match status" value="1"/>
</dbReference>
<dbReference type="AlphaFoldDB" id="A0A9D5CAU1"/>
<dbReference type="FunFam" id="3.40.50.1820:FF:000270">
    <property type="entry name" value="Alpha/beta-Hydrolases superfamily protein"/>
    <property type="match status" value="1"/>
</dbReference>
<dbReference type="Proteomes" id="UP001085076">
    <property type="component" value="Miscellaneous, Linkage group lg06"/>
</dbReference>
<dbReference type="PANTHER" id="PTHR45763:SF63">
    <property type="entry name" value="ALPHA_BETA FOLD FAMILY PROTEIN, PUTATIVE, EXPRESSED-RELATED"/>
    <property type="match status" value="1"/>
</dbReference>
<dbReference type="Pfam" id="PF12697">
    <property type="entry name" value="Abhydrolase_6"/>
    <property type="match status" value="1"/>
</dbReference>
<name>A0A9D5CAU1_9LILI</name>
<comment type="caution">
    <text evidence="3">The sequence shown here is derived from an EMBL/GenBank/DDBJ whole genome shotgun (WGS) entry which is preliminary data.</text>
</comment>
<evidence type="ECO:0000313" key="4">
    <source>
        <dbReference type="Proteomes" id="UP001085076"/>
    </source>
</evidence>
<accession>A0A9D5CAU1</accession>
<protein>
    <recommendedName>
        <fullName evidence="2">AB hydrolase-1 domain-containing protein</fullName>
    </recommendedName>
</protein>
<sequence length="350" mass="40453">MAVRVAAILFAVVAGWVYKSFMEPPKAKLCGSHNGPPITSPRIQLRDGRHLAYKESGVPKERAKYKVIHVHGFDSCKESTLNTSQELVEELGIYFLSFDRAGYGESDPHPKRSVKSEAMDIQELADQLQIGPKFYLVGVSMGAYPVWSCLNYIPHRLSGVALVVPIVNYWWPSLPANITKEVYGRLLLQDQRTFWIAHHLPFLFYAWMTQKWFPSLAALEGHPEIFSKQDREILRMRALTEKMNQFQKMARQQGVYESLHRDLMTLFSNWEFNPMKISNPFPNNEGSVHIWQGYEDRFVPVEIQRCVVEKLPWIHYHENAVGGHFFTWIDSWPNMIMKELLPVQEGAKTT</sequence>
<keyword evidence="4" id="KW-1185">Reference proteome</keyword>
<evidence type="ECO:0000313" key="3">
    <source>
        <dbReference type="EMBL" id="KAJ0969742.1"/>
    </source>
</evidence>
<gene>
    <name evidence="3" type="ORF">J5N97_022619</name>
</gene>
<proteinExistence type="predicted"/>
<reference evidence="3" key="2">
    <citation type="journal article" date="2022" name="Hortic Res">
        <title>The genome of Dioscorea zingiberensis sheds light on the biosynthesis, origin and evolution of the medicinally important diosgenin saponins.</title>
        <authorList>
            <person name="Li Y."/>
            <person name="Tan C."/>
            <person name="Li Z."/>
            <person name="Guo J."/>
            <person name="Li S."/>
            <person name="Chen X."/>
            <person name="Wang C."/>
            <person name="Dai X."/>
            <person name="Yang H."/>
            <person name="Song W."/>
            <person name="Hou L."/>
            <person name="Xu J."/>
            <person name="Tong Z."/>
            <person name="Xu A."/>
            <person name="Yuan X."/>
            <person name="Wang W."/>
            <person name="Yang Q."/>
            <person name="Chen L."/>
            <person name="Sun Z."/>
            <person name="Wang K."/>
            <person name="Pan B."/>
            <person name="Chen J."/>
            <person name="Bao Y."/>
            <person name="Liu F."/>
            <person name="Qi X."/>
            <person name="Gang D.R."/>
            <person name="Wen J."/>
            <person name="Li J."/>
        </authorList>
    </citation>
    <scope>NUCLEOTIDE SEQUENCE</scope>
    <source>
        <strain evidence="3">Dzin_1.0</strain>
    </source>
</reference>
<feature type="signal peptide" evidence="1">
    <location>
        <begin position="1"/>
        <end position="22"/>
    </location>
</feature>